<evidence type="ECO:0000313" key="2">
    <source>
        <dbReference type="Proteomes" id="UP000191056"/>
    </source>
</evidence>
<comment type="caution">
    <text evidence="1">The sequence shown here is derived from an EMBL/GenBank/DDBJ whole genome shotgun (WGS) entry which is preliminary data.</text>
</comment>
<keyword evidence="2" id="KW-1185">Reference proteome</keyword>
<reference evidence="1 2" key="1">
    <citation type="submission" date="2017-03" db="EMBL/GenBank/DDBJ databases">
        <title>Genome sequence of Clostridium chromiireducens DSM 23318.</title>
        <authorList>
            <person name="Poehlein A."/>
            <person name="Daniel R."/>
        </authorList>
    </citation>
    <scope>NUCLEOTIDE SEQUENCE [LARGE SCALE GENOMIC DNA]</scope>
    <source>
        <strain evidence="1 2">DSM 23318</strain>
    </source>
</reference>
<dbReference type="EMBL" id="MZGT01000042">
    <property type="protein sequence ID" value="OPJ60184.1"/>
    <property type="molecule type" value="Genomic_DNA"/>
</dbReference>
<dbReference type="AlphaFoldDB" id="A0A1V4IK35"/>
<gene>
    <name evidence="1" type="ORF">CLCHR_31170</name>
</gene>
<sequence length="52" mass="6031">MVICRGVMVINSWEKLSGGNLTSAYRQNETVLREQKAWSPTIHFNPEKAYIY</sequence>
<accession>A0A1V4IK35</accession>
<name>A0A1V4IK35_9CLOT</name>
<dbReference type="STRING" id="225345.CLCHR_31170"/>
<dbReference type="Proteomes" id="UP000191056">
    <property type="component" value="Unassembled WGS sequence"/>
</dbReference>
<evidence type="ECO:0000313" key="1">
    <source>
        <dbReference type="EMBL" id="OPJ60184.1"/>
    </source>
</evidence>
<protein>
    <submittedName>
        <fullName evidence="1">Uncharacterized protein</fullName>
    </submittedName>
</protein>
<proteinExistence type="predicted"/>
<organism evidence="1 2">
    <name type="scientific">Clostridium chromiireducens</name>
    <dbReference type="NCBI Taxonomy" id="225345"/>
    <lineage>
        <taxon>Bacteria</taxon>
        <taxon>Bacillati</taxon>
        <taxon>Bacillota</taxon>
        <taxon>Clostridia</taxon>
        <taxon>Eubacteriales</taxon>
        <taxon>Clostridiaceae</taxon>
        <taxon>Clostridium</taxon>
    </lineage>
</organism>